<dbReference type="InterPro" id="IPR029062">
    <property type="entry name" value="Class_I_gatase-like"/>
</dbReference>
<dbReference type="PANTHER" id="PTHR43130:SF3">
    <property type="entry name" value="HTH-TYPE TRANSCRIPTIONAL REGULATOR RV1931C"/>
    <property type="match status" value="1"/>
</dbReference>
<accession>A0A9X3B0G0</accession>
<organism evidence="2 3">
    <name type="scientific">Chelativorans petroleitrophicus</name>
    <dbReference type="NCBI Taxonomy" id="2975484"/>
    <lineage>
        <taxon>Bacteria</taxon>
        <taxon>Pseudomonadati</taxon>
        <taxon>Pseudomonadota</taxon>
        <taxon>Alphaproteobacteria</taxon>
        <taxon>Hyphomicrobiales</taxon>
        <taxon>Phyllobacteriaceae</taxon>
        <taxon>Chelativorans</taxon>
    </lineage>
</organism>
<keyword evidence="3" id="KW-1185">Reference proteome</keyword>
<dbReference type="Gene3D" id="3.40.50.880">
    <property type="match status" value="1"/>
</dbReference>
<dbReference type="Proteomes" id="UP001149009">
    <property type="component" value="Unassembled WGS sequence"/>
</dbReference>
<name>A0A9X3B0G0_9HYPH</name>
<dbReference type="Pfam" id="PF01965">
    <property type="entry name" value="DJ-1_PfpI"/>
    <property type="match status" value="1"/>
</dbReference>
<dbReference type="SUPFAM" id="SSF52317">
    <property type="entry name" value="Class I glutamine amidotransferase-like"/>
    <property type="match status" value="1"/>
</dbReference>
<proteinExistence type="predicted"/>
<evidence type="ECO:0000313" key="2">
    <source>
        <dbReference type="EMBL" id="MCT8991790.1"/>
    </source>
</evidence>
<dbReference type="InterPro" id="IPR002818">
    <property type="entry name" value="DJ-1/PfpI"/>
</dbReference>
<gene>
    <name evidence="2" type="ORF">NYR54_16080</name>
</gene>
<evidence type="ECO:0000259" key="1">
    <source>
        <dbReference type="Pfam" id="PF01965"/>
    </source>
</evidence>
<dbReference type="EMBL" id="JAODNV010000019">
    <property type="protein sequence ID" value="MCT8991790.1"/>
    <property type="molecule type" value="Genomic_DNA"/>
</dbReference>
<dbReference type="PANTHER" id="PTHR43130">
    <property type="entry name" value="ARAC-FAMILY TRANSCRIPTIONAL REGULATOR"/>
    <property type="match status" value="1"/>
</dbReference>
<evidence type="ECO:0000313" key="3">
    <source>
        <dbReference type="Proteomes" id="UP001149009"/>
    </source>
</evidence>
<dbReference type="AlphaFoldDB" id="A0A9X3B0G0"/>
<protein>
    <submittedName>
        <fullName evidence="2">DJ-1/PfpI family protein</fullName>
    </submittedName>
</protein>
<dbReference type="RefSeq" id="WP_261516730.1">
    <property type="nucleotide sequence ID" value="NZ_JAODNV010000019.1"/>
</dbReference>
<feature type="domain" description="DJ-1/PfpI" evidence="1">
    <location>
        <begin position="64"/>
        <end position="225"/>
    </location>
</feature>
<comment type="caution">
    <text evidence="2">The sequence shown here is derived from an EMBL/GenBank/DDBJ whole genome shotgun (WGS) entry which is preliminary data.</text>
</comment>
<sequence>MRRFVAWGIVALALLGLAGFGGWMLTLPSSTATAEAPEVPQAEAEAMLASLKPPKRERPLIAIIGLNDATETTDYIMTAGILRRADIADVVMLATGPGPVQLYPALKAEPDATIAEFDAAHPEGADYVIVPAMSRDDDPAALAWIRRQAEQGATIIGVCAGAKVVAAAGLLEGKRATTHWYYRPRMLKLSPTTQYVPDRRMVSDGKVITTTGISASMPMMLTLIEAIAGRAKAEEVAHGLGVEAWSARHASDAFRITRAFASTVLVNRLAFWRIESFGIRLEPGMDEVSLALVADAWSRTYRSSASTFAATPEPVETRSGLRIIPDEAAGQWANDRMVSTFPDSPPAVALDQTLAAIAARYGSRTTDVVAMQLEYPRGPAR</sequence>
<reference evidence="2" key="1">
    <citation type="submission" date="2022-08" db="EMBL/GenBank/DDBJ databases">
        <title>Chelativorans sichuanense sp. nov., a paraffin oil-degrading bacterium isolated from a mixture of oil-based drill cuttings and paddy soil.</title>
        <authorList>
            <person name="Yu J."/>
            <person name="Liu H."/>
            <person name="Chen Q."/>
        </authorList>
    </citation>
    <scope>NUCLEOTIDE SEQUENCE</scope>
    <source>
        <strain evidence="2">SCAU 2101</strain>
    </source>
</reference>
<dbReference type="InterPro" id="IPR052158">
    <property type="entry name" value="INH-QAR"/>
</dbReference>